<evidence type="ECO:0000313" key="1">
    <source>
        <dbReference type="EMBL" id="KAI9914115.1"/>
    </source>
</evidence>
<keyword evidence="2" id="KW-1185">Reference proteome</keyword>
<reference evidence="1 2" key="1">
    <citation type="journal article" date="2022" name="bioRxiv">
        <title>The genome of the oomycete Peronosclerospora sorghi, a cosmopolitan pathogen of maize and sorghum, is inflated with dispersed pseudogenes.</title>
        <authorList>
            <person name="Fletcher K."/>
            <person name="Martin F."/>
            <person name="Isakeit T."/>
            <person name="Cavanaugh K."/>
            <person name="Magill C."/>
            <person name="Michelmore R."/>
        </authorList>
    </citation>
    <scope>NUCLEOTIDE SEQUENCE [LARGE SCALE GENOMIC DNA]</scope>
    <source>
        <strain evidence="1">P6</strain>
    </source>
</reference>
<accession>A0ACC0W653</accession>
<proteinExistence type="predicted"/>
<sequence>MAQWRRFAFFDKEVLKDANGPWMKGVEITSMSANRGLICVGDADGFVHLTNRSLEARKYQAHELFVSHVVMVRHPIRQATAPCILYFFFVLTF</sequence>
<gene>
    <name evidence="1" type="ORF">PsorP6_004923</name>
</gene>
<dbReference type="Proteomes" id="UP001163321">
    <property type="component" value="Chromosome 4"/>
</dbReference>
<evidence type="ECO:0000313" key="2">
    <source>
        <dbReference type="Proteomes" id="UP001163321"/>
    </source>
</evidence>
<name>A0ACC0W653_9STRA</name>
<protein>
    <submittedName>
        <fullName evidence="1">Uncharacterized protein</fullName>
    </submittedName>
</protein>
<dbReference type="EMBL" id="CM047583">
    <property type="protein sequence ID" value="KAI9914115.1"/>
    <property type="molecule type" value="Genomic_DNA"/>
</dbReference>
<organism evidence="1 2">
    <name type="scientific">Peronosclerospora sorghi</name>
    <dbReference type="NCBI Taxonomy" id="230839"/>
    <lineage>
        <taxon>Eukaryota</taxon>
        <taxon>Sar</taxon>
        <taxon>Stramenopiles</taxon>
        <taxon>Oomycota</taxon>
        <taxon>Peronosporomycetes</taxon>
        <taxon>Peronosporales</taxon>
        <taxon>Peronosporaceae</taxon>
        <taxon>Peronosclerospora</taxon>
    </lineage>
</organism>
<comment type="caution">
    <text evidence="1">The sequence shown here is derived from an EMBL/GenBank/DDBJ whole genome shotgun (WGS) entry which is preliminary data.</text>
</comment>